<accession>A0ABQ5QKD5</accession>
<dbReference type="Pfam" id="PF04674">
    <property type="entry name" value="Phi_1"/>
    <property type="match status" value="1"/>
</dbReference>
<sequence>MKTLVKLHLTGLVLAALAMPAAFAQEGRSSHFAENGSEIIHHRMYEGNSASVYGAPTVGSTSPLSRRSQLTNHGGQVITTPTAYIIWYGNWAQGNGTDTAGGQQIISDFFNAIGGSPYFKINSTYTGSGITGNVTYGGATSVAYPYGASLSDANIQSIVSDAITGGHLPNDATGIYFVLTSSDVNESSGFCTQYCGWHSWGTINGSNHRYAFIGNAARCITSCAAQSVGPNGNAGVDGMVSVLAHELEEATTDPDGKTWYARTGYENGDDCAWTFGTSTLGSNGAYYNVTMGSRNYLIQRNVKFVGSSQYCLMQ</sequence>
<name>A0ABQ5QKD5_9BACT</name>
<keyword evidence="6" id="KW-1185">Reference proteome</keyword>
<dbReference type="RefSeq" id="WP_285577442.1">
    <property type="nucleotide sequence ID" value="NZ_BSDE01000008.1"/>
</dbReference>
<comment type="caution">
    <text evidence="5">The sequence shown here is derived from an EMBL/GenBank/DDBJ whole genome shotgun (WGS) entry which is preliminary data.</text>
</comment>
<dbReference type="InterPro" id="IPR006766">
    <property type="entry name" value="EXORDIUM-like"/>
</dbReference>
<protein>
    <submittedName>
        <fullName evidence="5">Uncharacterized protein</fullName>
    </submittedName>
</protein>
<feature type="chain" id="PRO_5046968678" evidence="4">
    <location>
        <begin position="25"/>
        <end position="314"/>
    </location>
</feature>
<dbReference type="PANTHER" id="PTHR31279:SF58">
    <property type="entry name" value="PROTEIN EXORDIUM-LIKE 2"/>
    <property type="match status" value="1"/>
</dbReference>
<dbReference type="PANTHER" id="PTHR31279">
    <property type="entry name" value="PROTEIN EXORDIUM-LIKE 5"/>
    <property type="match status" value="1"/>
</dbReference>
<evidence type="ECO:0000313" key="5">
    <source>
        <dbReference type="EMBL" id="GLH74771.1"/>
    </source>
</evidence>
<keyword evidence="3 4" id="KW-0732">Signal</keyword>
<dbReference type="Proteomes" id="UP001165069">
    <property type="component" value="Unassembled WGS sequence"/>
</dbReference>
<evidence type="ECO:0000256" key="3">
    <source>
        <dbReference type="ARBA" id="ARBA00022729"/>
    </source>
</evidence>
<reference evidence="5 6" key="1">
    <citation type="journal article" date="2023" name="Antonie Van Leeuwenhoek">
        <title>Mesoterricola silvestris gen. nov., sp. nov., Mesoterricola sediminis sp. nov., Geothrix oryzae sp. nov., Geothrix edaphica sp. nov., Geothrix rubra sp. nov., and Geothrix limicola sp. nov., six novel members of Acidobacteriota isolated from soils.</title>
        <authorList>
            <person name="Itoh H."/>
            <person name="Sugisawa Y."/>
            <person name="Mise K."/>
            <person name="Xu Z."/>
            <person name="Kuniyasu M."/>
            <person name="Ushijima N."/>
            <person name="Kawano K."/>
            <person name="Kobayashi E."/>
            <person name="Shiratori Y."/>
            <person name="Masuda Y."/>
            <person name="Senoo K."/>
        </authorList>
    </citation>
    <scope>NUCLEOTIDE SEQUENCE [LARGE SCALE GENOMIC DNA]</scope>
    <source>
        <strain evidence="5 6">Red804</strain>
    </source>
</reference>
<comment type="subcellular location">
    <subcellularLocation>
        <location evidence="1">Secreted</location>
    </subcellularLocation>
</comment>
<evidence type="ECO:0000256" key="4">
    <source>
        <dbReference type="SAM" id="SignalP"/>
    </source>
</evidence>
<keyword evidence="2" id="KW-0964">Secreted</keyword>
<feature type="signal peptide" evidence="4">
    <location>
        <begin position="1"/>
        <end position="24"/>
    </location>
</feature>
<organism evidence="5 6">
    <name type="scientific">Geothrix limicola</name>
    <dbReference type="NCBI Taxonomy" id="2927978"/>
    <lineage>
        <taxon>Bacteria</taxon>
        <taxon>Pseudomonadati</taxon>
        <taxon>Acidobacteriota</taxon>
        <taxon>Holophagae</taxon>
        <taxon>Holophagales</taxon>
        <taxon>Holophagaceae</taxon>
        <taxon>Geothrix</taxon>
    </lineage>
</organism>
<proteinExistence type="predicted"/>
<evidence type="ECO:0000256" key="1">
    <source>
        <dbReference type="ARBA" id="ARBA00004613"/>
    </source>
</evidence>
<evidence type="ECO:0000256" key="2">
    <source>
        <dbReference type="ARBA" id="ARBA00022525"/>
    </source>
</evidence>
<gene>
    <name evidence="5" type="ORF">GETHLI_32730</name>
</gene>
<evidence type="ECO:0000313" key="6">
    <source>
        <dbReference type="Proteomes" id="UP001165069"/>
    </source>
</evidence>
<dbReference type="EMBL" id="BSDE01000008">
    <property type="protein sequence ID" value="GLH74771.1"/>
    <property type="molecule type" value="Genomic_DNA"/>
</dbReference>